<keyword evidence="1 2" id="KW-0597">Phosphoprotein</keyword>
<evidence type="ECO:0000259" key="3">
    <source>
        <dbReference type="PROSITE" id="PS50110"/>
    </source>
</evidence>
<dbReference type="Gene3D" id="3.40.50.2300">
    <property type="match status" value="1"/>
</dbReference>
<dbReference type="PANTHER" id="PTHR44591:SF21">
    <property type="entry name" value="TWO-COMPONENT RESPONSE REGULATOR"/>
    <property type="match status" value="1"/>
</dbReference>
<evidence type="ECO:0000313" key="4">
    <source>
        <dbReference type="EMBL" id="MBB5725218.1"/>
    </source>
</evidence>
<dbReference type="PROSITE" id="PS50110">
    <property type="entry name" value="RESPONSE_REGULATORY"/>
    <property type="match status" value="1"/>
</dbReference>
<protein>
    <submittedName>
        <fullName evidence="4">CheY-like chemotaxis protein</fullName>
    </submittedName>
</protein>
<dbReference type="RefSeq" id="WP_246346496.1">
    <property type="nucleotide sequence ID" value="NZ_BAABAR010000001.1"/>
</dbReference>
<dbReference type="PANTHER" id="PTHR44591">
    <property type="entry name" value="STRESS RESPONSE REGULATOR PROTEIN 1"/>
    <property type="match status" value="1"/>
</dbReference>
<dbReference type="SUPFAM" id="SSF52172">
    <property type="entry name" value="CheY-like"/>
    <property type="match status" value="1"/>
</dbReference>
<gene>
    <name evidence="4" type="ORF">FHS97_001134</name>
</gene>
<organism evidence="4 5">
    <name type="scientific">Sphingomonas endophytica</name>
    <dbReference type="NCBI Taxonomy" id="869719"/>
    <lineage>
        <taxon>Bacteria</taxon>
        <taxon>Pseudomonadati</taxon>
        <taxon>Pseudomonadota</taxon>
        <taxon>Alphaproteobacteria</taxon>
        <taxon>Sphingomonadales</taxon>
        <taxon>Sphingomonadaceae</taxon>
        <taxon>Sphingomonas</taxon>
    </lineage>
</organism>
<name>A0ABR6N359_9SPHN</name>
<dbReference type="SMART" id="SM00448">
    <property type="entry name" value="REC"/>
    <property type="match status" value="1"/>
</dbReference>
<feature type="modified residue" description="4-aspartylphosphate" evidence="2">
    <location>
        <position position="118"/>
    </location>
</feature>
<dbReference type="Pfam" id="PF00072">
    <property type="entry name" value="Response_reg"/>
    <property type="match status" value="1"/>
</dbReference>
<keyword evidence="5" id="KW-1185">Reference proteome</keyword>
<proteinExistence type="predicted"/>
<dbReference type="EMBL" id="JACIJN010000003">
    <property type="protein sequence ID" value="MBB5725218.1"/>
    <property type="molecule type" value="Genomic_DNA"/>
</dbReference>
<dbReference type="InterPro" id="IPR050595">
    <property type="entry name" value="Bact_response_regulator"/>
</dbReference>
<evidence type="ECO:0000256" key="1">
    <source>
        <dbReference type="ARBA" id="ARBA00022553"/>
    </source>
</evidence>
<dbReference type="InterPro" id="IPR001789">
    <property type="entry name" value="Sig_transdc_resp-reg_receiver"/>
</dbReference>
<evidence type="ECO:0000256" key="2">
    <source>
        <dbReference type="PROSITE-ProRule" id="PRU00169"/>
    </source>
</evidence>
<accession>A0ABR6N359</accession>
<comment type="caution">
    <text evidence="4">The sequence shown here is derived from an EMBL/GenBank/DDBJ whole genome shotgun (WGS) entry which is preliminary data.</text>
</comment>
<feature type="domain" description="Response regulatory" evidence="3">
    <location>
        <begin position="68"/>
        <end position="178"/>
    </location>
</feature>
<sequence>MAGPAGHARSVVFAPSVPIRGAGTITIALMPAIAGLCAAVDRPVRSPRGHPKTIRSRISHRRVRDMCHVLIIEDEPYIAMQIEDVLRAGGARSVTIATTETDAIAAAQARRPDFITSDVRLSDGTGPSAIKAIRAMFAVVPVTFVTAWPQACGDVGRAEVLQKPVTAAALLASFRRALPGC</sequence>
<dbReference type="InterPro" id="IPR011006">
    <property type="entry name" value="CheY-like_superfamily"/>
</dbReference>
<dbReference type="Proteomes" id="UP000560131">
    <property type="component" value="Unassembled WGS sequence"/>
</dbReference>
<evidence type="ECO:0000313" key="5">
    <source>
        <dbReference type="Proteomes" id="UP000560131"/>
    </source>
</evidence>
<reference evidence="4 5" key="1">
    <citation type="submission" date="2020-08" db="EMBL/GenBank/DDBJ databases">
        <title>Genomic Encyclopedia of Type Strains, Phase IV (KMG-IV): sequencing the most valuable type-strain genomes for metagenomic binning, comparative biology and taxonomic classification.</title>
        <authorList>
            <person name="Goeker M."/>
        </authorList>
    </citation>
    <scope>NUCLEOTIDE SEQUENCE [LARGE SCALE GENOMIC DNA]</scope>
    <source>
        <strain evidence="4 5">DSM 101535</strain>
    </source>
</reference>